<organism evidence="12 13">
    <name type="scientific">Triticum turgidum subsp. durum</name>
    <name type="common">Durum wheat</name>
    <name type="synonym">Triticum durum</name>
    <dbReference type="NCBI Taxonomy" id="4567"/>
    <lineage>
        <taxon>Eukaryota</taxon>
        <taxon>Viridiplantae</taxon>
        <taxon>Streptophyta</taxon>
        <taxon>Embryophyta</taxon>
        <taxon>Tracheophyta</taxon>
        <taxon>Spermatophyta</taxon>
        <taxon>Magnoliopsida</taxon>
        <taxon>Liliopsida</taxon>
        <taxon>Poales</taxon>
        <taxon>Poaceae</taxon>
        <taxon>BOP clade</taxon>
        <taxon>Pooideae</taxon>
        <taxon>Triticodae</taxon>
        <taxon>Triticeae</taxon>
        <taxon>Triticinae</taxon>
        <taxon>Triticum</taxon>
    </lineage>
</organism>
<evidence type="ECO:0000256" key="3">
    <source>
        <dbReference type="ARBA" id="ARBA00022692"/>
    </source>
</evidence>
<evidence type="ECO:0000256" key="6">
    <source>
        <dbReference type="ARBA" id="ARBA00023002"/>
    </source>
</evidence>
<evidence type="ECO:0000256" key="5">
    <source>
        <dbReference type="ARBA" id="ARBA00022989"/>
    </source>
</evidence>
<sequence>MELSGATLFFVSLISVLSLLSLLSRKAAPSSKRRPPGPWCLPLIGNLHQILTSKLPVVLRDLAKKHGPVMRLRLGQVDAAVVSSPAAAREVLRDKDLTFASRPSILMSEISLYGNLDVAFAPYGAYWRTLRKICAAELLSERKVRQFSPVRDKETMSLVSNVREASRGGEPVNLRRLLVLCSNSITGKTAFGEMCSSELQEQFLSVMDEVLNLGTGLCVGDLFPSLWFVDVITGLRGRLWRARRQQDKVLDKIISQSEVRRGDHVLNSLLRIRDKGEIDSIPMELDNVKAIIMDMFTAGTETTSSAAEWVMSDLMRNPEVMMKAQAEVRRTFDNKSSQDHEGHIVELHYTKMVIKESMRLNPVLPLLVPRVCRETCDVGGFEIMEGTRVMVNTWALGRDPEYWHEPEEFRPERFEDGTATYKGSRFDYLPFGSGRRICPGDTFGVAVLELMVARLLYYFDWSLPAGVKPSELDMEMIVALTSRRKNQLHLVATSYNEEVQNIWLIL</sequence>
<name>A0A9R1PDJ1_TRITD</name>
<keyword evidence="13" id="KW-1185">Reference proteome</keyword>
<feature type="signal peptide" evidence="11">
    <location>
        <begin position="1"/>
        <end position="29"/>
    </location>
</feature>
<keyword evidence="8 10" id="KW-0503">Monooxygenase</keyword>
<evidence type="ECO:0008006" key="14">
    <source>
        <dbReference type="Google" id="ProtNLM"/>
    </source>
</evidence>
<evidence type="ECO:0000313" key="13">
    <source>
        <dbReference type="Proteomes" id="UP000324705"/>
    </source>
</evidence>
<reference evidence="12 13" key="1">
    <citation type="submission" date="2017-09" db="EMBL/GenBank/DDBJ databases">
        <authorList>
            <consortium name="International Durum Wheat Genome Sequencing Consortium (IDWGSC)"/>
            <person name="Milanesi L."/>
        </authorList>
    </citation>
    <scope>NUCLEOTIDE SEQUENCE [LARGE SCALE GENOMIC DNA]</scope>
    <source>
        <strain evidence="13">cv. Svevo</strain>
    </source>
</reference>
<dbReference type="PRINTS" id="PR00463">
    <property type="entry name" value="EP450I"/>
</dbReference>
<keyword evidence="5" id="KW-1133">Transmembrane helix</keyword>
<evidence type="ECO:0000256" key="7">
    <source>
        <dbReference type="ARBA" id="ARBA00023004"/>
    </source>
</evidence>
<dbReference type="FunFam" id="1.10.630.10:FF:000043">
    <property type="entry name" value="Cytochrome P450 99A2"/>
    <property type="match status" value="1"/>
</dbReference>
<dbReference type="SUPFAM" id="SSF48264">
    <property type="entry name" value="Cytochrome P450"/>
    <property type="match status" value="1"/>
</dbReference>
<proteinExistence type="inferred from homology"/>
<dbReference type="AlphaFoldDB" id="A0A9R1PDJ1"/>
<evidence type="ECO:0000256" key="2">
    <source>
        <dbReference type="ARBA" id="ARBA00022617"/>
    </source>
</evidence>
<evidence type="ECO:0000256" key="10">
    <source>
        <dbReference type="RuleBase" id="RU000461"/>
    </source>
</evidence>
<feature type="chain" id="PRO_5040256647" description="Cytochrome P450" evidence="11">
    <location>
        <begin position="30"/>
        <end position="506"/>
    </location>
</feature>
<dbReference type="InterPro" id="IPR001128">
    <property type="entry name" value="Cyt_P450"/>
</dbReference>
<dbReference type="EMBL" id="LT934114">
    <property type="protein sequence ID" value="VAH41488.1"/>
    <property type="molecule type" value="Genomic_DNA"/>
</dbReference>
<comment type="similarity">
    <text evidence="1 10">Belongs to the cytochrome P450 family.</text>
</comment>
<dbReference type="OMA" id="GAYWRTR"/>
<dbReference type="GO" id="GO:0020037">
    <property type="term" value="F:heme binding"/>
    <property type="evidence" value="ECO:0007669"/>
    <property type="project" value="InterPro"/>
</dbReference>
<dbReference type="Gene3D" id="1.10.630.10">
    <property type="entry name" value="Cytochrome P450"/>
    <property type="match status" value="1"/>
</dbReference>
<keyword evidence="2 9" id="KW-0349">Heme</keyword>
<dbReference type="InterPro" id="IPR036396">
    <property type="entry name" value="Cyt_P450_sf"/>
</dbReference>
<dbReference type="PRINTS" id="PR00385">
    <property type="entry name" value="P450"/>
</dbReference>
<dbReference type="PANTHER" id="PTHR47955">
    <property type="entry name" value="CYTOCHROME P450 FAMILY 71 PROTEIN"/>
    <property type="match status" value="1"/>
</dbReference>
<evidence type="ECO:0000256" key="8">
    <source>
        <dbReference type="ARBA" id="ARBA00023033"/>
    </source>
</evidence>
<feature type="binding site" description="axial binding residue" evidence="9">
    <location>
        <position position="438"/>
    </location>
    <ligand>
        <name>heme</name>
        <dbReference type="ChEBI" id="CHEBI:30413"/>
    </ligand>
    <ligandPart>
        <name>Fe</name>
        <dbReference type="ChEBI" id="CHEBI:18248"/>
    </ligandPart>
</feature>
<accession>A0A9R1PDJ1</accession>
<keyword evidence="7 9" id="KW-0408">Iron</keyword>
<evidence type="ECO:0000256" key="4">
    <source>
        <dbReference type="ARBA" id="ARBA00022723"/>
    </source>
</evidence>
<dbReference type="GO" id="GO:0005506">
    <property type="term" value="F:iron ion binding"/>
    <property type="evidence" value="ECO:0007669"/>
    <property type="project" value="InterPro"/>
</dbReference>
<keyword evidence="5" id="KW-0472">Membrane</keyword>
<gene>
    <name evidence="12" type="ORF">TRITD_2Bv1G024070</name>
</gene>
<keyword evidence="11" id="KW-0732">Signal</keyword>
<keyword evidence="4 9" id="KW-0479">Metal-binding</keyword>
<dbReference type="PANTHER" id="PTHR47955:SF8">
    <property type="entry name" value="CYTOCHROME P450 71D11-LIKE"/>
    <property type="match status" value="1"/>
</dbReference>
<keyword evidence="3" id="KW-0812">Transmembrane</keyword>
<evidence type="ECO:0000256" key="9">
    <source>
        <dbReference type="PIRSR" id="PIRSR602401-1"/>
    </source>
</evidence>
<protein>
    <recommendedName>
        <fullName evidence="14">Cytochrome P450</fullName>
    </recommendedName>
</protein>
<dbReference type="CDD" id="cd11072">
    <property type="entry name" value="CYP71-like"/>
    <property type="match status" value="1"/>
</dbReference>
<evidence type="ECO:0000256" key="1">
    <source>
        <dbReference type="ARBA" id="ARBA00010617"/>
    </source>
</evidence>
<evidence type="ECO:0000313" key="12">
    <source>
        <dbReference type="EMBL" id="VAH41488.1"/>
    </source>
</evidence>
<comment type="cofactor">
    <cofactor evidence="9">
        <name>heme</name>
        <dbReference type="ChEBI" id="CHEBI:30413"/>
    </cofactor>
</comment>
<dbReference type="GO" id="GO:0004497">
    <property type="term" value="F:monooxygenase activity"/>
    <property type="evidence" value="ECO:0007669"/>
    <property type="project" value="UniProtKB-KW"/>
</dbReference>
<dbReference type="Pfam" id="PF00067">
    <property type="entry name" value="p450"/>
    <property type="match status" value="1"/>
</dbReference>
<dbReference type="InterPro" id="IPR002401">
    <property type="entry name" value="Cyt_P450_E_grp-I"/>
</dbReference>
<dbReference type="InterPro" id="IPR017972">
    <property type="entry name" value="Cyt_P450_CS"/>
</dbReference>
<dbReference type="Proteomes" id="UP000324705">
    <property type="component" value="Chromosome 2B"/>
</dbReference>
<dbReference type="Gramene" id="TRITD2Bv1G024070.2">
    <property type="protein sequence ID" value="TRITD2Bv1G024070.2"/>
    <property type="gene ID" value="TRITD2Bv1G024070"/>
</dbReference>
<dbReference type="GO" id="GO:0016705">
    <property type="term" value="F:oxidoreductase activity, acting on paired donors, with incorporation or reduction of molecular oxygen"/>
    <property type="evidence" value="ECO:0007669"/>
    <property type="project" value="InterPro"/>
</dbReference>
<keyword evidence="6 10" id="KW-0560">Oxidoreductase</keyword>
<dbReference type="PROSITE" id="PS00086">
    <property type="entry name" value="CYTOCHROME_P450"/>
    <property type="match status" value="1"/>
</dbReference>
<evidence type="ECO:0000256" key="11">
    <source>
        <dbReference type="SAM" id="SignalP"/>
    </source>
</evidence>